<dbReference type="Proteomes" id="UP000014136">
    <property type="component" value="Unassembled WGS sequence"/>
</dbReference>
<keyword evidence="3" id="KW-1185">Reference proteome</keyword>
<gene>
    <name evidence="2" type="ORF">OMQ_02187</name>
</gene>
<dbReference type="EMBL" id="AHYT01000010">
    <property type="protein sequence ID" value="EOT26412.1"/>
    <property type="molecule type" value="Genomic_DNA"/>
</dbReference>
<name>S0J2H2_9ENTE</name>
<protein>
    <recommendedName>
        <fullName evidence="1">DUF6630 domain-containing protein</fullName>
    </recommendedName>
</protein>
<proteinExistence type="predicted"/>
<dbReference type="STRING" id="41997.RV16_GL002060"/>
<dbReference type="OrthoDB" id="5107934at2"/>
<reference evidence="2 3" key="1">
    <citation type="submission" date="2013-03" db="EMBL/GenBank/DDBJ databases">
        <title>The Genome Sequence of Enterococcus saccharolyticus ATCC_43076 (Illumina only assembly).</title>
        <authorList>
            <consortium name="The Broad Institute Genomics Platform"/>
            <consortium name="The Broad Institute Genome Sequencing Center for Infectious Disease"/>
            <person name="Earl A."/>
            <person name="Russ C."/>
            <person name="Gilmore M."/>
            <person name="Surin D."/>
            <person name="Walker B."/>
            <person name="Young S."/>
            <person name="Zeng Q."/>
            <person name="Gargeya S."/>
            <person name="Fitzgerald M."/>
            <person name="Haas B."/>
            <person name="Abouelleil A."/>
            <person name="Allen A.W."/>
            <person name="Alvarado L."/>
            <person name="Arachchi H.M."/>
            <person name="Berlin A.M."/>
            <person name="Chapman S.B."/>
            <person name="Gainer-Dewar J."/>
            <person name="Goldberg J."/>
            <person name="Griggs A."/>
            <person name="Gujja S."/>
            <person name="Hansen M."/>
            <person name="Howarth C."/>
            <person name="Imamovic A."/>
            <person name="Ireland A."/>
            <person name="Larimer J."/>
            <person name="McCowan C."/>
            <person name="Murphy C."/>
            <person name="Pearson M."/>
            <person name="Poon T.W."/>
            <person name="Priest M."/>
            <person name="Roberts A."/>
            <person name="Saif S."/>
            <person name="Shea T."/>
            <person name="Sisk P."/>
            <person name="Sykes S."/>
            <person name="Wortman J."/>
            <person name="Nusbaum C."/>
            <person name="Birren B."/>
        </authorList>
    </citation>
    <scope>NUCLEOTIDE SEQUENCE [LARGE SCALE GENOMIC DNA]</scope>
    <source>
        <strain evidence="2 3">ATCC 43076</strain>
    </source>
</reference>
<dbReference type="AlphaFoldDB" id="S0J2H2"/>
<evidence type="ECO:0000313" key="2">
    <source>
        <dbReference type="EMBL" id="EOT26412.1"/>
    </source>
</evidence>
<sequence length="124" mass="14318">MELSPDDEADILTAYWLTGYDTVADFGAYIDWKEWSEEIIAQLAPGVRKKGYSIDLNAVPIIEDETTDVFLERLKNYLKQHDYTLAFWDIGGDSYHLYITPKTSFAHLEALGKESFISFFNTYE</sequence>
<evidence type="ECO:0000259" key="1">
    <source>
        <dbReference type="Pfam" id="PF20335"/>
    </source>
</evidence>
<accession>S0J2H2</accession>
<dbReference type="RefSeq" id="WP_016175948.1">
    <property type="nucleotide sequence ID" value="NZ_KE136390.1"/>
</dbReference>
<dbReference type="HOGENOM" id="CLU_2000405_0_0_9"/>
<dbReference type="InterPro" id="IPR046582">
    <property type="entry name" value="DUF6630"/>
</dbReference>
<comment type="caution">
    <text evidence="2">The sequence shown here is derived from an EMBL/GenBank/DDBJ whole genome shotgun (WGS) entry which is preliminary data.</text>
</comment>
<feature type="domain" description="DUF6630" evidence="1">
    <location>
        <begin position="13"/>
        <end position="117"/>
    </location>
</feature>
<dbReference type="PATRIC" id="fig|1139996.3.peg.2151"/>
<dbReference type="Pfam" id="PF20335">
    <property type="entry name" value="DUF6630"/>
    <property type="match status" value="1"/>
</dbReference>
<organism evidence="2 3">
    <name type="scientific">Enterococcus saccharolyticus subsp. saccharolyticus ATCC 43076</name>
    <dbReference type="NCBI Taxonomy" id="1139996"/>
    <lineage>
        <taxon>Bacteria</taxon>
        <taxon>Bacillati</taxon>
        <taxon>Bacillota</taxon>
        <taxon>Bacilli</taxon>
        <taxon>Lactobacillales</taxon>
        <taxon>Enterococcaceae</taxon>
        <taxon>Enterococcus</taxon>
    </lineage>
</organism>
<evidence type="ECO:0000313" key="3">
    <source>
        <dbReference type="Proteomes" id="UP000014136"/>
    </source>
</evidence>